<sequence length="441" mass="49431">MTTRLSWLLILAVTLLSLAPFPANAQDADDYAIPTTDEGLPGEGPIRRYDWFKNLWKNKRSNWAKQVDKDQGAVVFLGDSITQGWGDNLGGAFGEMKVANRGISGDTTRGMLVRLEEDVLSLNPQAVVMLMGTNDLEEGASPKTIASNAKRIIDELKKHNPDMPIVLCLVFPSSASKSRPADKIKQINQLYSEAVKGDPQVTLLDTWTLFANEEGNAKKEEFPDLLHPNQEGYAKWAAALRPIFATLGYLETEPDDFKPEPGFELLFNGKDLTGWMFQANPEMKGKKLSIAWPIVEEDVTFDGQTESSDGRYQAINGRIVVTTPSEGRRIQQMWTTREFPEDFILKLEFRATPNADSGVFLRAPQLQCRDYTLAGPYKDLKNYKPQDWNELVVTVKDNVAHCTCNGEVLEEAFQLPETGPIGLEGDRGQMEYRRIRVKELP</sequence>
<dbReference type="Gene3D" id="3.40.50.1110">
    <property type="entry name" value="SGNH hydrolase"/>
    <property type="match status" value="1"/>
</dbReference>
<evidence type="ECO:0000313" key="5">
    <source>
        <dbReference type="Proteomes" id="UP000237819"/>
    </source>
</evidence>
<comment type="caution">
    <text evidence="4">The sequence shown here is derived from an EMBL/GenBank/DDBJ whole genome shotgun (WGS) entry which is preliminary data.</text>
</comment>
<protein>
    <submittedName>
        <fullName evidence="4">G-D-S-L family lipolytic protein</fullName>
    </submittedName>
</protein>
<dbReference type="InterPro" id="IPR051532">
    <property type="entry name" value="Ester_Hydrolysis_Enzymes"/>
</dbReference>
<dbReference type="EMBL" id="PUHZ01000025">
    <property type="protein sequence ID" value="PQO42218.1"/>
    <property type="molecule type" value="Genomic_DNA"/>
</dbReference>
<reference evidence="4 5" key="1">
    <citation type="submission" date="2018-02" db="EMBL/GenBank/DDBJ databases">
        <title>Comparative genomes isolates from brazilian mangrove.</title>
        <authorList>
            <person name="Araujo J.E."/>
            <person name="Taketani R.G."/>
            <person name="Silva M.C.P."/>
            <person name="Loureco M.V."/>
            <person name="Andreote F.D."/>
        </authorList>
    </citation>
    <scope>NUCLEOTIDE SEQUENCE [LARGE SCALE GENOMIC DNA]</scope>
    <source>
        <strain evidence="4 5">Nap-Phe MGV</strain>
    </source>
</reference>
<dbReference type="PANTHER" id="PTHR30383">
    <property type="entry name" value="THIOESTERASE 1/PROTEASE 1/LYSOPHOSPHOLIPASE L1"/>
    <property type="match status" value="1"/>
</dbReference>
<dbReference type="AlphaFoldDB" id="A0A2S8GCN0"/>
<name>A0A2S8GCN0_9BACT</name>
<dbReference type="Gene3D" id="2.60.120.560">
    <property type="entry name" value="Exo-inulinase, domain 1"/>
    <property type="match status" value="2"/>
</dbReference>
<evidence type="ECO:0000256" key="1">
    <source>
        <dbReference type="SAM" id="SignalP"/>
    </source>
</evidence>
<dbReference type="Pfam" id="PF06439">
    <property type="entry name" value="3keto-disac_hyd"/>
    <property type="match status" value="1"/>
</dbReference>
<organism evidence="4 5">
    <name type="scientific">Blastopirellula marina</name>
    <dbReference type="NCBI Taxonomy" id="124"/>
    <lineage>
        <taxon>Bacteria</taxon>
        <taxon>Pseudomonadati</taxon>
        <taxon>Planctomycetota</taxon>
        <taxon>Planctomycetia</taxon>
        <taxon>Pirellulales</taxon>
        <taxon>Pirellulaceae</taxon>
        <taxon>Blastopirellula</taxon>
    </lineage>
</organism>
<gene>
    <name evidence="4" type="ORF">C5Y93_28135</name>
</gene>
<dbReference type="RefSeq" id="WP_105338799.1">
    <property type="nucleotide sequence ID" value="NZ_PUHZ01000025.1"/>
</dbReference>
<dbReference type="InterPro" id="IPR013830">
    <property type="entry name" value="SGNH_hydro"/>
</dbReference>
<dbReference type="CDD" id="cd01828">
    <property type="entry name" value="sialate_O-acetylesterase_like2"/>
    <property type="match status" value="1"/>
</dbReference>
<dbReference type="SUPFAM" id="SSF52266">
    <property type="entry name" value="SGNH hydrolase"/>
    <property type="match status" value="1"/>
</dbReference>
<feature type="domain" description="3-keto-alpha-glucoside-1,2-lyase/3-keto-2-hydroxy-glucal hydratase" evidence="2">
    <location>
        <begin position="262"/>
        <end position="438"/>
    </location>
</feature>
<keyword evidence="1" id="KW-0732">Signal</keyword>
<accession>A0A2S8GCN0</accession>
<evidence type="ECO:0000259" key="3">
    <source>
        <dbReference type="Pfam" id="PF13472"/>
    </source>
</evidence>
<feature type="domain" description="SGNH hydrolase-type esterase" evidence="3">
    <location>
        <begin position="76"/>
        <end position="234"/>
    </location>
</feature>
<feature type="signal peptide" evidence="1">
    <location>
        <begin position="1"/>
        <end position="25"/>
    </location>
</feature>
<dbReference type="Pfam" id="PF13472">
    <property type="entry name" value="Lipase_GDSL_2"/>
    <property type="match status" value="1"/>
</dbReference>
<dbReference type="PANTHER" id="PTHR30383:SF32">
    <property type="entry name" value="SGNH-HYDROLASE"/>
    <property type="match status" value="1"/>
</dbReference>
<proteinExistence type="predicted"/>
<dbReference type="OrthoDB" id="2513075at2"/>
<feature type="chain" id="PRO_5015692503" evidence="1">
    <location>
        <begin position="26"/>
        <end position="441"/>
    </location>
</feature>
<dbReference type="Proteomes" id="UP000237819">
    <property type="component" value="Unassembled WGS sequence"/>
</dbReference>
<dbReference type="InterPro" id="IPR010496">
    <property type="entry name" value="AL/BT2_dom"/>
</dbReference>
<dbReference type="GO" id="GO:0004622">
    <property type="term" value="F:phosphatidylcholine lysophospholipase activity"/>
    <property type="evidence" value="ECO:0007669"/>
    <property type="project" value="TreeGrafter"/>
</dbReference>
<evidence type="ECO:0000313" key="4">
    <source>
        <dbReference type="EMBL" id="PQO42218.1"/>
    </source>
</evidence>
<dbReference type="InterPro" id="IPR036514">
    <property type="entry name" value="SGNH_hydro_sf"/>
</dbReference>
<evidence type="ECO:0000259" key="2">
    <source>
        <dbReference type="Pfam" id="PF06439"/>
    </source>
</evidence>